<dbReference type="PANTHER" id="PTHR30383">
    <property type="entry name" value="THIOESTERASE 1/PROTEASE 1/LYSOPHOSPHOLIPASE L1"/>
    <property type="match status" value="1"/>
</dbReference>
<evidence type="ECO:0000256" key="1">
    <source>
        <dbReference type="SAM" id="SignalP"/>
    </source>
</evidence>
<feature type="signal peptide" evidence="1">
    <location>
        <begin position="1"/>
        <end position="32"/>
    </location>
</feature>
<reference evidence="2 3" key="1">
    <citation type="submission" date="2018-12" db="EMBL/GenBank/DDBJ databases">
        <authorList>
            <person name="Grouzdev D.S."/>
            <person name="Krutkina M.S."/>
        </authorList>
    </citation>
    <scope>NUCLEOTIDE SEQUENCE [LARGE SCALE GENOMIC DNA]</scope>
    <source>
        <strain evidence="2 3">RmlP026</strain>
    </source>
</reference>
<gene>
    <name evidence="2" type="ORF">D3273_25225</name>
</gene>
<accession>A0A4Q2TYM9</accession>
<proteinExistence type="predicted"/>
<evidence type="ECO:0000313" key="2">
    <source>
        <dbReference type="EMBL" id="RYC29222.1"/>
    </source>
</evidence>
<comment type="caution">
    <text evidence="2">The sequence shown here is derived from an EMBL/GenBank/DDBJ whole genome shotgun (WGS) entry which is preliminary data.</text>
</comment>
<name>A0A4Q2TYM9_9HYPH</name>
<dbReference type="OrthoDB" id="7203637at2"/>
<keyword evidence="2" id="KW-0378">Hydrolase</keyword>
<dbReference type="RefSeq" id="WP_129229724.1">
    <property type="nucleotide sequence ID" value="NZ_QYBB01000063.1"/>
</dbReference>
<dbReference type="InterPro" id="IPR051532">
    <property type="entry name" value="Ester_Hydrolysis_Enzymes"/>
</dbReference>
<keyword evidence="1" id="KW-0732">Signal</keyword>
<dbReference type="InterPro" id="IPR036514">
    <property type="entry name" value="SGNH_hydro_sf"/>
</dbReference>
<reference evidence="2 3" key="2">
    <citation type="submission" date="2019-02" db="EMBL/GenBank/DDBJ databases">
        <title>'Lichenibacterium ramalinii' gen. nov. sp. nov., 'Lichenibacterium minor' gen. nov. sp. nov.</title>
        <authorList>
            <person name="Pankratov T."/>
        </authorList>
    </citation>
    <scope>NUCLEOTIDE SEQUENCE [LARGE SCALE GENOMIC DNA]</scope>
    <source>
        <strain evidence="2 3">RmlP026</strain>
    </source>
</reference>
<dbReference type="SUPFAM" id="SSF52266">
    <property type="entry name" value="SGNH hydrolase"/>
    <property type="match status" value="1"/>
</dbReference>
<feature type="chain" id="PRO_5020363727" evidence="1">
    <location>
        <begin position="33"/>
        <end position="245"/>
    </location>
</feature>
<evidence type="ECO:0000313" key="3">
    <source>
        <dbReference type="Proteomes" id="UP000290759"/>
    </source>
</evidence>
<dbReference type="Proteomes" id="UP000290759">
    <property type="component" value="Unassembled WGS sequence"/>
</dbReference>
<dbReference type="PANTHER" id="PTHR30383:SF5">
    <property type="entry name" value="SGNH HYDROLASE-TYPE ESTERASE DOMAIN-CONTAINING PROTEIN"/>
    <property type="match status" value="1"/>
</dbReference>
<dbReference type="Gene3D" id="3.40.50.1110">
    <property type="entry name" value="SGNH hydrolase"/>
    <property type="match status" value="1"/>
</dbReference>
<organism evidence="2 3">
    <name type="scientific">Lichenibacterium minor</name>
    <dbReference type="NCBI Taxonomy" id="2316528"/>
    <lineage>
        <taxon>Bacteria</taxon>
        <taxon>Pseudomonadati</taxon>
        <taxon>Pseudomonadota</taxon>
        <taxon>Alphaproteobacteria</taxon>
        <taxon>Hyphomicrobiales</taxon>
        <taxon>Lichenihabitantaceae</taxon>
        <taxon>Lichenibacterium</taxon>
    </lineage>
</organism>
<dbReference type="InterPro" id="IPR057572">
    <property type="entry name" value="NonGDSL"/>
</dbReference>
<keyword evidence="3" id="KW-1185">Reference proteome</keyword>
<dbReference type="Pfam" id="PF25182">
    <property type="entry name" value="NonGDSL"/>
    <property type="match status" value="1"/>
</dbReference>
<protein>
    <submittedName>
        <fullName evidence="2">SGNH/GDSL hydrolase family protein</fullName>
    </submittedName>
</protein>
<sequence>MPFAPPNDPKPPRGLLAGTLLALFALAAPARAAPPSAPFSIVALGSSSTQGTGASSPALSYPAQLQRLFDEGYSGRLAVTVTNKGIAGEDIDDMAKRLDADVLSRHPDLVIWQAGSNDPLRGVPVDRFVTELKSGIEVIRTGGAEVVLMEPQWSPVIEKADSKESFVDAVREVGAQEHVAVVRRFALMRGWIDGGVISAHDLIGPDGLHMTDRGYGLLARAVLDQIVGDSPTFRARSTVATAGKP</sequence>
<dbReference type="EMBL" id="QYBB01000063">
    <property type="protein sequence ID" value="RYC29222.1"/>
    <property type="molecule type" value="Genomic_DNA"/>
</dbReference>
<dbReference type="GO" id="GO:0004622">
    <property type="term" value="F:phosphatidylcholine lysophospholipase activity"/>
    <property type="evidence" value="ECO:0007669"/>
    <property type="project" value="TreeGrafter"/>
</dbReference>
<dbReference type="AlphaFoldDB" id="A0A4Q2TYM9"/>